<organism evidence="2 3">
    <name type="scientific">Vespula vulgaris</name>
    <name type="common">Yellow jacket</name>
    <name type="synonym">Wasp</name>
    <dbReference type="NCBI Taxonomy" id="7454"/>
    <lineage>
        <taxon>Eukaryota</taxon>
        <taxon>Metazoa</taxon>
        <taxon>Ecdysozoa</taxon>
        <taxon>Arthropoda</taxon>
        <taxon>Hexapoda</taxon>
        <taxon>Insecta</taxon>
        <taxon>Pterygota</taxon>
        <taxon>Neoptera</taxon>
        <taxon>Endopterygota</taxon>
        <taxon>Hymenoptera</taxon>
        <taxon>Apocrita</taxon>
        <taxon>Aculeata</taxon>
        <taxon>Vespoidea</taxon>
        <taxon>Vespidae</taxon>
        <taxon>Vespinae</taxon>
        <taxon>Vespula</taxon>
    </lineage>
</organism>
<dbReference type="AlphaFoldDB" id="A0A834J7N0"/>
<name>A0A834J7N0_VESVU</name>
<evidence type="ECO:0000313" key="2">
    <source>
        <dbReference type="EMBL" id="KAF7383413.1"/>
    </source>
</evidence>
<dbReference type="Proteomes" id="UP000614350">
    <property type="component" value="Unassembled WGS sequence"/>
</dbReference>
<evidence type="ECO:0000256" key="1">
    <source>
        <dbReference type="SAM" id="MobiDB-lite"/>
    </source>
</evidence>
<protein>
    <submittedName>
        <fullName evidence="2">Uncharacterized protein</fullName>
    </submittedName>
</protein>
<accession>A0A834J7N0</accession>
<evidence type="ECO:0000313" key="3">
    <source>
        <dbReference type="Proteomes" id="UP000614350"/>
    </source>
</evidence>
<proteinExistence type="predicted"/>
<feature type="region of interest" description="Disordered" evidence="1">
    <location>
        <begin position="57"/>
        <end position="90"/>
    </location>
</feature>
<keyword evidence="3" id="KW-1185">Reference proteome</keyword>
<dbReference type="EMBL" id="JACSEA010000017">
    <property type="protein sequence ID" value="KAF7383413.1"/>
    <property type="molecule type" value="Genomic_DNA"/>
</dbReference>
<comment type="caution">
    <text evidence="2">The sequence shown here is derived from an EMBL/GenBank/DDBJ whole genome shotgun (WGS) entry which is preliminary data.</text>
</comment>
<sequence>MVGHRLKAIVGIRVHVQIPKGRESVDTHFLVHLLCVMHAKHAREVEAGWSKELKRARSTEAEARLSRRRRPFRRKDETEQDGNGSVDWWK</sequence>
<reference evidence="2" key="1">
    <citation type="journal article" date="2020" name="G3 (Bethesda)">
        <title>High-Quality Assemblies for Three Invasive Social Wasps from the &lt;i&gt;Vespula&lt;/i&gt; Genus.</title>
        <authorList>
            <person name="Harrop T.W.R."/>
            <person name="Guhlin J."/>
            <person name="McLaughlin G.M."/>
            <person name="Permina E."/>
            <person name="Stockwell P."/>
            <person name="Gilligan J."/>
            <person name="Le Lec M.F."/>
            <person name="Gruber M.A.M."/>
            <person name="Quinn O."/>
            <person name="Lovegrove M."/>
            <person name="Duncan E.J."/>
            <person name="Remnant E.J."/>
            <person name="Van Eeckhoven J."/>
            <person name="Graham B."/>
            <person name="Knapp R.A."/>
            <person name="Langford K.W."/>
            <person name="Kronenberg Z."/>
            <person name="Press M.O."/>
            <person name="Eacker S.M."/>
            <person name="Wilson-Rankin E.E."/>
            <person name="Purcell J."/>
            <person name="Lester P.J."/>
            <person name="Dearden P.K."/>
        </authorList>
    </citation>
    <scope>NUCLEOTIDE SEQUENCE</scope>
    <source>
        <strain evidence="2">Marl-1</strain>
    </source>
</reference>
<gene>
    <name evidence="2" type="ORF">HZH66_012763</name>
</gene>